<dbReference type="AlphaFoldDB" id="A0A3S0N6U6"/>
<dbReference type="PANTHER" id="PTHR33336">
    <property type="entry name" value="QUINOL MONOOXYGENASE YGIN-RELATED"/>
    <property type="match status" value="1"/>
</dbReference>
<reference evidence="2 3" key="1">
    <citation type="submission" date="2018-12" db="EMBL/GenBank/DDBJ databases">
        <title>Vibrio sp. isolated from China Sea.</title>
        <authorList>
            <person name="Li Y."/>
        </authorList>
    </citation>
    <scope>NUCLEOTIDE SEQUENCE [LARGE SCALE GENOMIC DNA]</scope>
    <source>
        <strain evidence="2 3">BEI207</strain>
    </source>
</reference>
<dbReference type="PANTHER" id="PTHR33336:SF1">
    <property type="entry name" value="(4S)-4-HYDROXY-5-PHOSPHONOOXYPENTANE-2,3-DIONE ISOMERASE"/>
    <property type="match status" value="1"/>
</dbReference>
<keyword evidence="2" id="KW-0503">Monooxygenase</keyword>
<dbReference type="InterPro" id="IPR011008">
    <property type="entry name" value="Dimeric_a/b-barrel"/>
</dbReference>
<gene>
    <name evidence="2" type="ORF">EJ063_00050</name>
</gene>
<evidence type="ECO:0000313" key="3">
    <source>
        <dbReference type="Proteomes" id="UP000268973"/>
    </source>
</evidence>
<organism evidence="2 3">
    <name type="scientific">Vibrio aquaticus</name>
    <dbReference type="NCBI Taxonomy" id="2496559"/>
    <lineage>
        <taxon>Bacteria</taxon>
        <taxon>Pseudomonadati</taxon>
        <taxon>Pseudomonadota</taxon>
        <taxon>Gammaproteobacteria</taxon>
        <taxon>Vibrionales</taxon>
        <taxon>Vibrionaceae</taxon>
        <taxon>Vibrio</taxon>
    </lineage>
</organism>
<dbReference type="PROSITE" id="PS51725">
    <property type="entry name" value="ABM"/>
    <property type="match status" value="1"/>
</dbReference>
<dbReference type="GO" id="GO:0005829">
    <property type="term" value="C:cytosol"/>
    <property type="evidence" value="ECO:0007669"/>
    <property type="project" value="TreeGrafter"/>
</dbReference>
<proteinExistence type="predicted"/>
<keyword evidence="2" id="KW-0560">Oxidoreductase</keyword>
<dbReference type="EMBL" id="RXZH01000001">
    <property type="protein sequence ID" value="RTZ17211.1"/>
    <property type="molecule type" value="Genomic_DNA"/>
</dbReference>
<dbReference type="Proteomes" id="UP000268973">
    <property type="component" value="Unassembled WGS sequence"/>
</dbReference>
<comment type="caution">
    <text evidence="2">The sequence shown here is derived from an EMBL/GenBank/DDBJ whole genome shotgun (WGS) entry which is preliminary data.</text>
</comment>
<accession>A0A3S0N6U6</accession>
<dbReference type="RefSeq" id="WP_126571967.1">
    <property type="nucleotide sequence ID" value="NZ_RXZH01000001.1"/>
</dbReference>
<dbReference type="InterPro" id="IPR050744">
    <property type="entry name" value="AI-2_Isomerase_LsrG"/>
</dbReference>
<name>A0A3S0N6U6_9VIBR</name>
<evidence type="ECO:0000313" key="2">
    <source>
        <dbReference type="EMBL" id="RTZ17211.1"/>
    </source>
</evidence>
<dbReference type="OrthoDB" id="9812754at2"/>
<dbReference type="InterPro" id="IPR007138">
    <property type="entry name" value="ABM_dom"/>
</dbReference>
<dbReference type="GO" id="GO:0004497">
    <property type="term" value="F:monooxygenase activity"/>
    <property type="evidence" value="ECO:0007669"/>
    <property type="project" value="UniProtKB-KW"/>
</dbReference>
<sequence length="100" mass="11392">MYCIVVSNRVKEGKEKEYLAIMQENAKSSVSNEVGCIQFDVLGDTDNPQLFHLYEIYHSSKALAEHKTTPHYLSSREKLANIVVEQSVIRSNVVMMNSKK</sequence>
<dbReference type="SUPFAM" id="SSF54909">
    <property type="entry name" value="Dimeric alpha+beta barrel"/>
    <property type="match status" value="1"/>
</dbReference>
<evidence type="ECO:0000259" key="1">
    <source>
        <dbReference type="PROSITE" id="PS51725"/>
    </source>
</evidence>
<keyword evidence="3" id="KW-1185">Reference proteome</keyword>
<dbReference type="Pfam" id="PF03992">
    <property type="entry name" value="ABM"/>
    <property type="match status" value="1"/>
</dbReference>
<protein>
    <submittedName>
        <fullName evidence="2">Antibiotic biosynthesis monooxygenase</fullName>
    </submittedName>
</protein>
<feature type="domain" description="ABM" evidence="1">
    <location>
        <begin position="2"/>
        <end position="94"/>
    </location>
</feature>
<dbReference type="Gene3D" id="3.30.70.100">
    <property type="match status" value="1"/>
</dbReference>